<accession>A0A167N5I7</accession>
<evidence type="ECO:0000313" key="2">
    <source>
        <dbReference type="Proteomes" id="UP000076738"/>
    </source>
</evidence>
<name>A0A167N5I7_CALVF</name>
<keyword evidence="2" id="KW-1185">Reference proteome</keyword>
<dbReference type="SUPFAM" id="SSF52047">
    <property type="entry name" value="RNI-like"/>
    <property type="match status" value="1"/>
</dbReference>
<dbReference type="InterPro" id="IPR032675">
    <property type="entry name" value="LRR_dom_sf"/>
</dbReference>
<evidence type="ECO:0008006" key="3">
    <source>
        <dbReference type="Google" id="ProtNLM"/>
    </source>
</evidence>
<organism evidence="1 2">
    <name type="scientific">Calocera viscosa (strain TUFC12733)</name>
    <dbReference type="NCBI Taxonomy" id="1330018"/>
    <lineage>
        <taxon>Eukaryota</taxon>
        <taxon>Fungi</taxon>
        <taxon>Dikarya</taxon>
        <taxon>Basidiomycota</taxon>
        <taxon>Agaricomycotina</taxon>
        <taxon>Dacrymycetes</taxon>
        <taxon>Dacrymycetales</taxon>
        <taxon>Dacrymycetaceae</taxon>
        <taxon>Calocera</taxon>
    </lineage>
</organism>
<proteinExistence type="predicted"/>
<gene>
    <name evidence="1" type="ORF">CALVIDRAFT_86822</name>
</gene>
<sequence length="439" mass="49862">MCLMMSDCLRTLRCTLSIYDLVDEITVHTPLTQLLAALRGIVSLERADFHFFLPQADDTAEEYLRYSGTLFALLDRFLSAFLADCRTLKELRLRDVPYTATLFKCIACLPHLQEFDWKLQPAPDTLRPLRRAVPLSHLELEIPSPFPSLRSWYLNLNLDAVNDAYPTEGFLAAFLDSTTHSPIRSIVLSWIASKEWVYDIVEIIARTWPMLRDLTLAVHPPLDHGLVHVHLPPGDDVRTSWGRWTLHTFRPLLKCANLEIVNLHVHENYSFAFTDKELSQMKAWPLLRSLRVVQASDACECQRPQVTVMGLIALLLACPSLQDVTLEIDLNPAVHPNLLQVWTTTLVNSQLRQLRIGNASIRKPEQIASLLFAIAPNMASLEFGPMRLPEINTFQTGSDEVVTNNIVGMEAELERIKNAQAVNRFLRKLRASQRRNGGK</sequence>
<reference evidence="1 2" key="1">
    <citation type="journal article" date="2016" name="Mol. Biol. Evol.">
        <title>Comparative Genomics of Early-Diverging Mushroom-Forming Fungi Provides Insights into the Origins of Lignocellulose Decay Capabilities.</title>
        <authorList>
            <person name="Nagy L.G."/>
            <person name="Riley R."/>
            <person name="Tritt A."/>
            <person name="Adam C."/>
            <person name="Daum C."/>
            <person name="Floudas D."/>
            <person name="Sun H."/>
            <person name="Yadav J.S."/>
            <person name="Pangilinan J."/>
            <person name="Larsson K.H."/>
            <person name="Matsuura K."/>
            <person name="Barry K."/>
            <person name="Labutti K."/>
            <person name="Kuo R."/>
            <person name="Ohm R.A."/>
            <person name="Bhattacharya S.S."/>
            <person name="Shirouzu T."/>
            <person name="Yoshinaga Y."/>
            <person name="Martin F.M."/>
            <person name="Grigoriev I.V."/>
            <person name="Hibbett D.S."/>
        </authorList>
    </citation>
    <scope>NUCLEOTIDE SEQUENCE [LARGE SCALE GENOMIC DNA]</scope>
    <source>
        <strain evidence="1 2">TUFC12733</strain>
    </source>
</reference>
<dbReference type="OrthoDB" id="3543113at2759"/>
<dbReference type="Gene3D" id="3.80.10.10">
    <property type="entry name" value="Ribonuclease Inhibitor"/>
    <property type="match status" value="1"/>
</dbReference>
<dbReference type="AlphaFoldDB" id="A0A167N5I7"/>
<evidence type="ECO:0000313" key="1">
    <source>
        <dbReference type="EMBL" id="KZO97367.1"/>
    </source>
</evidence>
<dbReference type="Proteomes" id="UP000076738">
    <property type="component" value="Unassembled WGS sequence"/>
</dbReference>
<protein>
    <recommendedName>
        <fullName evidence="3">F-box domain-containing protein</fullName>
    </recommendedName>
</protein>
<dbReference type="STRING" id="1330018.A0A167N5I7"/>
<dbReference type="EMBL" id="KV417280">
    <property type="protein sequence ID" value="KZO97367.1"/>
    <property type="molecule type" value="Genomic_DNA"/>
</dbReference>